<dbReference type="PANTHER" id="PTHR43227">
    <property type="entry name" value="BLL4140 PROTEIN"/>
    <property type="match status" value="1"/>
</dbReference>
<dbReference type="PANTHER" id="PTHR43227:SF11">
    <property type="entry name" value="BLL4140 PROTEIN"/>
    <property type="match status" value="1"/>
</dbReference>
<dbReference type="InterPro" id="IPR050809">
    <property type="entry name" value="UgpAE/MalFG_permease"/>
</dbReference>
<gene>
    <name evidence="9" type="ORF">FYJ59_13225</name>
</gene>
<dbReference type="Gene3D" id="1.10.3720.10">
    <property type="entry name" value="MetI-like"/>
    <property type="match status" value="1"/>
</dbReference>
<dbReference type="Pfam" id="PF00528">
    <property type="entry name" value="BPD_transp_1"/>
    <property type="match status" value="1"/>
</dbReference>
<evidence type="ECO:0000256" key="6">
    <source>
        <dbReference type="ARBA" id="ARBA00023136"/>
    </source>
</evidence>
<feature type="transmembrane region" description="Helical" evidence="7">
    <location>
        <begin position="29"/>
        <end position="47"/>
    </location>
</feature>
<sequence>MSKKKKITTSTGVEVRHKPLGLRIWNNRGYYLMFLPVFVFILIMYYWPMLGIRYAFYDYKPVGAPTFVGLKHFYSMFKTDAFWSAFRNTLELSIMKLLITTFTAVIVSIFLNEMGNLFAKKTLQTIIYLPHFMSWAVVASIFSLFLSPSSTGLVNGLLRDWGILAPDAKGIYFLASTAWWRPIFYLINIWKETGWGTIIFLATLAGINPELYEAADIDGATRMQKMRFVTLPALSNTIITVLILNLAKVMNMFESVFVLYNNAVYSVSDVISTYIYRQTFAIALPNYGYSTAVGLFKSLVGCALVLICNWASKKTRGRGIV</sequence>
<dbReference type="GO" id="GO:0005886">
    <property type="term" value="C:plasma membrane"/>
    <property type="evidence" value="ECO:0007669"/>
    <property type="project" value="UniProtKB-SubCell"/>
</dbReference>
<dbReference type="PROSITE" id="PS50928">
    <property type="entry name" value="ABC_TM1"/>
    <property type="match status" value="1"/>
</dbReference>
<dbReference type="AlphaFoldDB" id="A0A6L5YL90"/>
<dbReference type="InterPro" id="IPR000515">
    <property type="entry name" value="MetI-like"/>
</dbReference>
<comment type="subcellular location">
    <subcellularLocation>
        <location evidence="1 7">Cell membrane</location>
        <topology evidence="1 7">Multi-pass membrane protein</topology>
    </subcellularLocation>
</comment>
<dbReference type="InterPro" id="IPR035906">
    <property type="entry name" value="MetI-like_sf"/>
</dbReference>
<comment type="caution">
    <text evidence="9">The sequence shown here is derived from an EMBL/GenBank/DDBJ whole genome shotgun (WGS) entry which is preliminary data.</text>
</comment>
<feature type="transmembrane region" description="Helical" evidence="7">
    <location>
        <begin position="94"/>
        <end position="114"/>
    </location>
</feature>
<dbReference type="EMBL" id="VUMU01000021">
    <property type="protein sequence ID" value="MST59184.1"/>
    <property type="molecule type" value="Genomic_DNA"/>
</dbReference>
<keyword evidence="4 7" id="KW-0812">Transmembrane</keyword>
<keyword evidence="3" id="KW-1003">Cell membrane</keyword>
<evidence type="ECO:0000259" key="8">
    <source>
        <dbReference type="PROSITE" id="PS50928"/>
    </source>
</evidence>
<dbReference type="GO" id="GO:0055085">
    <property type="term" value="P:transmembrane transport"/>
    <property type="evidence" value="ECO:0007669"/>
    <property type="project" value="InterPro"/>
</dbReference>
<comment type="similarity">
    <text evidence="7">Belongs to the binding-protein-dependent transport system permease family.</text>
</comment>
<reference evidence="9 10" key="1">
    <citation type="submission" date="2019-08" db="EMBL/GenBank/DDBJ databases">
        <title>In-depth cultivation of the pig gut microbiome towards novel bacterial diversity and tailored functional studies.</title>
        <authorList>
            <person name="Wylensek D."/>
            <person name="Hitch T.C.A."/>
            <person name="Clavel T."/>
        </authorList>
    </citation>
    <scope>NUCLEOTIDE SEQUENCE [LARGE SCALE GENOMIC DNA]</scope>
    <source>
        <strain evidence="9 10">WCA3-601-WT-6H</strain>
    </source>
</reference>
<name>A0A6L5YL90_9FIRM</name>
<feature type="transmembrane region" description="Helical" evidence="7">
    <location>
        <begin position="228"/>
        <end position="247"/>
    </location>
</feature>
<evidence type="ECO:0000256" key="4">
    <source>
        <dbReference type="ARBA" id="ARBA00022692"/>
    </source>
</evidence>
<organism evidence="9 10">
    <name type="scientific">Waltera intestinalis</name>
    <dbReference type="NCBI Taxonomy" id="2606635"/>
    <lineage>
        <taxon>Bacteria</taxon>
        <taxon>Bacillati</taxon>
        <taxon>Bacillota</taxon>
        <taxon>Clostridia</taxon>
        <taxon>Lachnospirales</taxon>
        <taxon>Lachnospiraceae</taxon>
        <taxon>Waltera</taxon>
    </lineage>
</organism>
<keyword evidence="2 7" id="KW-0813">Transport</keyword>
<proteinExistence type="inferred from homology"/>
<dbReference type="RefSeq" id="WP_154498676.1">
    <property type="nucleotide sequence ID" value="NZ_VUMU01000021.1"/>
</dbReference>
<protein>
    <submittedName>
        <fullName evidence="9">Sugar ABC transporter permease</fullName>
    </submittedName>
</protein>
<feature type="transmembrane region" description="Helical" evidence="7">
    <location>
        <begin position="183"/>
        <end position="207"/>
    </location>
</feature>
<dbReference type="CDD" id="cd06261">
    <property type="entry name" value="TM_PBP2"/>
    <property type="match status" value="1"/>
</dbReference>
<dbReference type="SUPFAM" id="SSF161098">
    <property type="entry name" value="MetI-like"/>
    <property type="match status" value="1"/>
</dbReference>
<feature type="transmembrane region" description="Helical" evidence="7">
    <location>
        <begin position="126"/>
        <end position="146"/>
    </location>
</feature>
<keyword evidence="6 7" id="KW-0472">Membrane</keyword>
<evidence type="ECO:0000256" key="3">
    <source>
        <dbReference type="ARBA" id="ARBA00022475"/>
    </source>
</evidence>
<keyword evidence="10" id="KW-1185">Reference proteome</keyword>
<evidence type="ECO:0000256" key="5">
    <source>
        <dbReference type="ARBA" id="ARBA00022989"/>
    </source>
</evidence>
<feature type="domain" description="ABC transmembrane type-1" evidence="8">
    <location>
        <begin position="86"/>
        <end position="308"/>
    </location>
</feature>
<feature type="transmembrane region" description="Helical" evidence="7">
    <location>
        <begin position="287"/>
        <end position="308"/>
    </location>
</feature>
<evidence type="ECO:0000256" key="1">
    <source>
        <dbReference type="ARBA" id="ARBA00004651"/>
    </source>
</evidence>
<keyword evidence="5 7" id="KW-1133">Transmembrane helix</keyword>
<evidence type="ECO:0000313" key="9">
    <source>
        <dbReference type="EMBL" id="MST59184.1"/>
    </source>
</evidence>
<evidence type="ECO:0000256" key="7">
    <source>
        <dbReference type="RuleBase" id="RU363032"/>
    </source>
</evidence>
<dbReference type="Proteomes" id="UP000476055">
    <property type="component" value="Unassembled WGS sequence"/>
</dbReference>
<accession>A0A6L5YL90</accession>
<evidence type="ECO:0000313" key="10">
    <source>
        <dbReference type="Proteomes" id="UP000476055"/>
    </source>
</evidence>
<evidence type="ECO:0000256" key="2">
    <source>
        <dbReference type="ARBA" id="ARBA00022448"/>
    </source>
</evidence>